<dbReference type="KEGG" id="mur:EQY75_07040"/>
<dbReference type="AlphaFoldDB" id="A0A411E9B1"/>
<name>A0A411E9B1_9FLAO</name>
<dbReference type="SUPFAM" id="SSF49464">
    <property type="entry name" value="Carboxypeptidase regulatory domain-like"/>
    <property type="match status" value="1"/>
</dbReference>
<gene>
    <name evidence="1" type="ORF">EQY75_07040</name>
</gene>
<dbReference type="OrthoDB" id="848221at2"/>
<organism evidence="1 2">
    <name type="scientific">Muriicola soli</name>
    <dbReference type="NCBI Taxonomy" id="2507538"/>
    <lineage>
        <taxon>Bacteria</taxon>
        <taxon>Pseudomonadati</taxon>
        <taxon>Bacteroidota</taxon>
        <taxon>Flavobacteriia</taxon>
        <taxon>Flavobacteriales</taxon>
        <taxon>Flavobacteriaceae</taxon>
        <taxon>Muriicola</taxon>
    </lineage>
</organism>
<accession>A0A411E9B1</accession>
<proteinExistence type="predicted"/>
<evidence type="ECO:0000313" key="2">
    <source>
        <dbReference type="Proteomes" id="UP000290889"/>
    </source>
</evidence>
<evidence type="ECO:0000313" key="1">
    <source>
        <dbReference type="EMBL" id="QBA64306.1"/>
    </source>
</evidence>
<keyword evidence="2" id="KW-1185">Reference proteome</keyword>
<keyword evidence="1" id="KW-0121">Carboxypeptidase</keyword>
<keyword evidence="1" id="KW-0645">Protease</keyword>
<dbReference type="Pfam" id="PF13715">
    <property type="entry name" value="CarbopepD_reg_2"/>
    <property type="match status" value="1"/>
</dbReference>
<sequence length="329" mass="37610">MRSYSRCKIHNPLFRIKSIITYFLFISLVNLANSQQDYKGIIVDKKTNQPIPFVNIGIVDKGIGTVSNEDGLFHLELDRGLFSAEEVLQFSALGYTTINKLVSDLEFRYNEYPRILMEPKVELLNEVVVTNVGLYESEESIGYENGGHQFYGYWKDNIALGGELGTRIRIRKGLRRLNEFTFEVVGNTADSVLIRINFYKTDGKSSLPGTNLNESGKNILHTIKYPGLYKVDLRPFDLFVKDDFIASLELLRVYGNSKIGLILAAANNKFTDSYKKYASQDTWQLLSDAAMAYRLQSTGYFKKPIKNLETGRKRKQIHPLFQDMYLMGI</sequence>
<dbReference type="Proteomes" id="UP000290889">
    <property type="component" value="Chromosome"/>
</dbReference>
<dbReference type="InterPro" id="IPR008969">
    <property type="entry name" value="CarboxyPept-like_regulatory"/>
</dbReference>
<dbReference type="EMBL" id="CP035544">
    <property type="protein sequence ID" value="QBA64306.1"/>
    <property type="molecule type" value="Genomic_DNA"/>
</dbReference>
<protein>
    <submittedName>
        <fullName evidence="1">Carboxypeptidase-like regulatory domain-containing protein</fullName>
    </submittedName>
</protein>
<keyword evidence="1" id="KW-0378">Hydrolase</keyword>
<reference evidence="1 2" key="1">
    <citation type="submission" date="2019-01" db="EMBL/GenBank/DDBJ databases">
        <title>Muriicola soli sp. nov., isolated from soil.</title>
        <authorList>
            <person name="Kang H.J."/>
            <person name="Kim S.B."/>
        </authorList>
    </citation>
    <scope>NUCLEOTIDE SEQUENCE [LARGE SCALE GENOMIC DNA]</scope>
    <source>
        <strain evidence="1 2">MMS17-SY002</strain>
    </source>
</reference>
<dbReference type="GO" id="GO:0004180">
    <property type="term" value="F:carboxypeptidase activity"/>
    <property type="evidence" value="ECO:0007669"/>
    <property type="project" value="UniProtKB-KW"/>
</dbReference>